<organism evidence="2 3">
    <name type="scientific">Autumnicola patrickiae</name>
    <dbReference type="NCBI Taxonomy" id="3075591"/>
    <lineage>
        <taxon>Bacteria</taxon>
        <taxon>Pseudomonadati</taxon>
        <taxon>Bacteroidota</taxon>
        <taxon>Flavobacteriia</taxon>
        <taxon>Flavobacteriales</taxon>
        <taxon>Flavobacteriaceae</taxon>
        <taxon>Autumnicola</taxon>
    </lineage>
</organism>
<keyword evidence="3" id="KW-1185">Reference proteome</keyword>
<feature type="transmembrane region" description="Helical" evidence="1">
    <location>
        <begin position="7"/>
        <end position="25"/>
    </location>
</feature>
<evidence type="ECO:0000313" key="2">
    <source>
        <dbReference type="EMBL" id="MDT0690395.1"/>
    </source>
</evidence>
<keyword evidence="1" id="KW-0472">Membrane</keyword>
<proteinExistence type="predicted"/>
<dbReference type="Pfam" id="PF10990">
    <property type="entry name" value="DUF2809"/>
    <property type="match status" value="1"/>
</dbReference>
<sequence>MFIFNRKYFLAAIVLFVVEVFIAIYVRDKFIRPYAGDFLVVMLLYFFLKSFLKISVTTAAISVLAFAYFIEALQYLHIIDLLGIQNNKFAAIVLGSHFEWEDMLAYTLGILTVFGIEKIKERSEL</sequence>
<protein>
    <submittedName>
        <fullName evidence="2">DUF2809 domain-containing protein</fullName>
    </submittedName>
</protein>
<gene>
    <name evidence="2" type="ORF">RM549_11400</name>
</gene>
<dbReference type="EMBL" id="JAVRHM010000012">
    <property type="protein sequence ID" value="MDT0690395.1"/>
    <property type="molecule type" value="Genomic_DNA"/>
</dbReference>
<name>A0ABU3E318_9FLAO</name>
<comment type="caution">
    <text evidence="2">The sequence shown here is derived from an EMBL/GenBank/DDBJ whole genome shotgun (WGS) entry which is preliminary data.</text>
</comment>
<dbReference type="Proteomes" id="UP001261624">
    <property type="component" value="Unassembled WGS sequence"/>
</dbReference>
<feature type="transmembrane region" description="Helical" evidence="1">
    <location>
        <begin position="60"/>
        <end position="83"/>
    </location>
</feature>
<accession>A0ABU3E318</accession>
<dbReference type="RefSeq" id="WP_311684881.1">
    <property type="nucleotide sequence ID" value="NZ_JAVRHM010000012.1"/>
</dbReference>
<reference evidence="2 3" key="1">
    <citation type="submission" date="2023-09" db="EMBL/GenBank/DDBJ databases">
        <authorList>
            <person name="Rey-Velasco X."/>
        </authorList>
    </citation>
    <scope>NUCLEOTIDE SEQUENCE [LARGE SCALE GENOMIC DNA]</scope>
    <source>
        <strain evidence="2 3">F188</strain>
    </source>
</reference>
<keyword evidence="1" id="KW-1133">Transmembrane helix</keyword>
<dbReference type="InterPro" id="IPR021257">
    <property type="entry name" value="DUF2809"/>
</dbReference>
<keyword evidence="1" id="KW-0812">Transmembrane</keyword>
<feature type="transmembrane region" description="Helical" evidence="1">
    <location>
        <begin position="31"/>
        <end position="48"/>
    </location>
</feature>
<evidence type="ECO:0000313" key="3">
    <source>
        <dbReference type="Proteomes" id="UP001261624"/>
    </source>
</evidence>
<evidence type="ECO:0000256" key="1">
    <source>
        <dbReference type="SAM" id="Phobius"/>
    </source>
</evidence>